<organism evidence="1 2">
    <name type="scientific">Deinococcus aerius</name>
    <dbReference type="NCBI Taxonomy" id="200253"/>
    <lineage>
        <taxon>Bacteria</taxon>
        <taxon>Thermotogati</taxon>
        <taxon>Deinococcota</taxon>
        <taxon>Deinococci</taxon>
        <taxon>Deinococcales</taxon>
        <taxon>Deinococcaceae</taxon>
        <taxon>Deinococcus</taxon>
    </lineage>
</organism>
<proteinExistence type="predicted"/>
<evidence type="ECO:0000313" key="1">
    <source>
        <dbReference type="EMBL" id="GBF07549.1"/>
    </source>
</evidence>
<evidence type="ECO:0000313" key="2">
    <source>
        <dbReference type="Proteomes" id="UP000236569"/>
    </source>
</evidence>
<name>A0A2I9CZB2_9DEIO</name>
<accession>A0A2I9CZB2</accession>
<comment type="caution">
    <text evidence="1">The sequence shown here is derived from an EMBL/GenBank/DDBJ whole genome shotgun (WGS) entry which is preliminary data.</text>
</comment>
<dbReference type="AlphaFoldDB" id="A0A2I9CZB2"/>
<keyword evidence="2" id="KW-1185">Reference proteome</keyword>
<reference evidence="2" key="1">
    <citation type="submission" date="2018-01" db="EMBL/GenBank/DDBJ databases">
        <title>Draft Genome Sequence of the Radioresistant Bacterium Deinococcus aerius TR0125, Isolated from the Higher Atmosphere above Japan.</title>
        <authorList>
            <person name="Satoh K."/>
            <person name="Arai H."/>
            <person name="Sanzen T."/>
            <person name="Kawaguchi Y."/>
            <person name="Hayashi H."/>
            <person name="Yokobori S."/>
            <person name="Yamagishi A."/>
            <person name="Oono Y."/>
            <person name="Narumi I."/>
        </authorList>
    </citation>
    <scope>NUCLEOTIDE SEQUENCE [LARGE SCALE GENOMIC DNA]</scope>
    <source>
        <strain evidence="2">TR0125</strain>
    </source>
</reference>
<dbReference type="Proteomes" id="UP000236569">
    <property type="component" value="Unassembled WGS sequence"/>
</dbReference>
<gene>
    <name evidence="1" type="ORF">DAERI_150067</name>
</gene>
<sequence length="88" mass="9912">MSLLEWGYDGGGRRYHLNGRPVYCGTILELRIGCGWVPVTFGLDGYQRPVDHVLSGSEALTLPDEMELWWPDKDAPSTRKCNAASRSW</sequence>
<dbReference type="EMBL" id="BFAG01000015">
    <property type="protein sequence ID" value="GBF07549.1"/>
    <property type="molecule type" value="Genomic_DNA"/>
</dbReference>
<dbReference type="RefSeq" id="WP_103130859.1">
    <property type="nucleotide sequence ID" value="NZ_BFAG01000015.1"/>
</dbReference>
<protein>
    <submittedName>
        <fullName evidence="1">Uncharacterized protein</fullName>
    </submittedName>
</protein>
<dbReference type="OrthoDB" id="3078743at2"/>